<dbReference type="Gene3D" id="1.10.10.10">
    <property type="entry name" value="Winged helix-like DNA-binding domain superfamily/Winged helix DNA-binding domain"/>
    <property type="match status" value="1"/>
</dbReference>
<dbReference type="Proteomes" id="UP000444318">
    <property type="component" value="Unassembled WGS sequence"/>
</dbReference>
<accession>A0A843S705</accession>
<keyword evidence="2" id="KW-0238">DNA-binding</keyword>
<evidence type="ECO:0000256" key="1">
    <source>
        <dbReference type="ARBA" id="ARBA00023015"/>
    </source>
</evidence>
<dbReference type="PRINTS" id="PR00038">
    <property type="entry name" value="HTHLUXR"/>
</dbReference>
<evidence type="ECO:0000313" key="5">
    <source>
        <dbReference type="EMBL" id="MQA19979.1"/>
    </source>
</evidence>
<keyword evidence="6" id="KW-1185">Reference proteome</keyword>
<name>A0A843S705_9BURK</name>
<dbReference type="AlphaFoldDB" id="A0A843S705"/>
<dbReference type="PANTHER" id="PTHR44688">
    <property type="entry name" value="DNA-BINDING TRANSCRIPTIONAL ACTIVATOR DEVR_DOSR"/>
    <property type="match status" value="1"/>
</dbReference>
<protein>
    <submittedName>
        <fullName evidence="5">Helix-turn-helix transcriptional regulator</fullName>
    </submittedName>
</protein>
<evidence type="ECO:0000256" key="3">
    <source>
        <dbReference type="ARBA" id="ARBA00023163"/>
    </source>
</evidence>
<evidence type="ECO:0000259" key="4">
    <source>
        <dbReference type="PROSITE" id="PS50043"/>
    </source>
</evidence>
<dbReference type="SMART" id="SM00421">
    <property type="entry name" value="HTH_LUXR"/>
    <property type="match status" value="1"/>
</dbReference>
<dbReference type="PROSITE" id="PS50043">
    <property type="entry name" value="HTH_LUXR_2"/>
    <property type="match status" value="1"/>
</dbReference>
<dbReference type="PANTHER" id="PTHR44688:SF16">
    <property type="entry name" value="DNA-BINDING TRANSCRIPTIONAL ACTIVATOR DEVR_DOSR"/>
    <property type="match status" value="1"/>
</dbReference>
<feature type="domain" description="HTH luxR-type" evidence="4">
    <location>
        <begin position="187"/>
        <end position="252"/>
    </location>
</feature>
<organism evidence="5 6">
    <name type="scientific">Rugamonas rivuli</name>
    <dbReference type="NCBI Taxonomy" id="2743358"/>
    <lineage>
        <taxon>Bacteria</taxon>
        <taxon>Pseudomonadati</taxon>
        <taxon>Pseudomonadota</taxon>
        <taxon>Betaproteobacteria</taxon>
        <taxon>Burkholderiales</taxon>
        <taxon>Oxalobacteraceae</taxon>
        <taxon>Telluria group</taxon>
        <taxon>Rugamonas</taxon>
    </lineage>
</organism>
<dbReference type="Pfam" id="PF00196">
    <property type="entry name" value="GerE"/>
    <property type="match status" value="1"/>
</dbReference>
<keyword evidence="3" id="KW-0804">Transcription</keyword>
<dbReference type="GO" id="GO:0006355">
    <property type="term" value="P:regulation of DNA-templated transcription"/>
    <property type="evidence" value="ECO:0007669"/>
    <property type="project" value="InterPro"/>
</dbReference>
<dbReference type="InterPro" id="IPR000792">
    <property type="entry name" value="Tscrpt_reg_LuxR_C"/>
</dbReference>
<comment type="caution">
    <text evidence="5">The sequence shown here is derived from an EMBL/GenBank/DDBJ whole genome shotgun (WGS) entry which is preliminary data.</text>
</comment>
<dbReference type="InterPro" id="IPR016032">
    <property type="entry name" value="Sig_transdc_resp-reg_C-effctor"/>
</dbReference>
<dbReference type="SUPFAM" id="SSF46894">
    <property type="entry name" value="C-terminal effector domain of the bipartite response regulators"/>
    <property type="match status" value="1"/>
</dbReference>
<evidence type="ECO:0000313" key="6">
    <source>
        <dbReference type="Proteomes" id="UP000444318"/>
    </source>
</evidence>
<evidence type="ECO:0000256" key="2">
    <source>
        <dbReference type="ARBA" id="ARBA00023125"/>
    </source>
</evidence>
<dbReference type="EMBL" id="WHUF01000003">
    <property type="protein sequence ID" value="MQA19979.1"/>
    <property type="molecule type" value="Genomic_DNA"/>
</dbReference>
<reference evidence="5 6" key="1">
    <citation type="submission" date="2019-10" db="EMBL/GenBank/DDBJ databases">
        <title>Two novel species isolated from a subtropical stream in China.</title>
        <authorList>
            <person name="Lu H."/>
        </authorList>
    </citation>
    <scope>NUCLEOTIDE SEQUENCE [LARGE SCALE GENOMIC DNA]</scope>
    <source>
        <strain evidence="5 6">FT103W</strain>
    </source>
</reference>
<dbReference type="RefSeq" id="WP_152804176.1">
    <property type="nucleotide sequence ID" value="NZ_WHUF01000003.1"/>
</dbReference>
<dbReference type="GO" id="GO:0003677">
    <property type="term" value="F:DNA binding"/>
    <property type="evidence" value="ECO:0007669"/>
    <property type="project" value="UniProtKB-KW"/>
</dbReference>
<dbReference type="CDD" id="cd06170">
    <property type="entry name" value="LuxR_C_like"/>
    <property type="match status" value="1"/>
</dbReference>
<dbReference type="InterPro" id="IPR036388">
    <property type="entry name" value="WH-like_DNA-bd_sf"/>
</dbReference>
<keyword evidence="1" id="KW-0805">Transcription regulation</keyword>
<proteinExistence type="predicted"/>
<gene>
    <name evidence="5" type="ORF">GEV01_10720</name>
</gene>
<sequence length="265" mass="29704">MEPLIILSKMEQEYLLHAIEAVLPLRQPRQFCLWTLGQFQALLPHRIMVCLQFGPQDEVQHVECMHSTVLDAGLLARLGGKTDGLALRLARHCRDGQRLPAMLDATAGQDGAARQPLAPFIDELRELGLDNLLVHGTERLPGGSTFFVLFGLPHRPRPRHAYFLELLLPYLHLTLQRVGQQQRQARAGALARPASARELEILHWVREGKSNEEIGLILGISGLTVKNHLQRLYRLLGVSNRAHAIARGMALHLFDQPWTPLARAA</sequence>